<name>A0A482LYI0_9ENTR</name>
<evidence type="ECO:0000313" key="1">
    <source>
        <dbReference type="EMBL" id="QBQ66574.1"/>
    </source>
</evidence>
<dbReference type="AlphaFoldDB" id="A0A482LYI0"/>
<protein>
    <submittedName>
        <fullName evidence="1">Uncharacterized protein</fullName>
    </submittedName>
</protein>
<accession>A0A482LYI0</accession>
<dbReference type="EMBL" id="MH909329">
    <property type="protein sequence ID" value="QBQ66574.1"/>
    <property type="molecule type" value="Genomic_DNA"/>
</dbReference>
<keyword evidence="1" id="KW-0614">Plasmid</keyword>
<reference evidence="1" key="1">
    <citation type="submission" date="2018-09" db="EMBL/GenBank/DDBJ databases">
        <authorList>
            <person name="Yuan Q."/>
            <person name="Jiang X."/>
            <person name="Jing Y."/>
            <person name="Cheng Q."/>
            <person name="Zhou D."/>
        </authorList>
    </citation>
    <scope>NUCLEOTIDE SEQUENCE</scope>
    <source>
        <strain evidence="1">150707804</strain>
        <plasmid evidence="1">p707804-3FII</plasmid>
    </source>
</reference>
<sequence>MIGRYLSGTGFAFTTVIPYQSSIANGRGPHEDETSGAVNQLSALRKRHSRYVGENTIVHIL</sequence>
<organism evidence="1">
    <name type="scientific">Leclercia adecarboxylata</name>
    <dbReference type="NCBI Taxonomy" id="83655"/>
    <lineage>
        <taxon>Bacteria</taxon>
        <taxon>Pseudomonadati</taxon>
        <taxon>Pseudomonadota</taxon>
        <taxon>Gammaproteobacteria</taxon>
        <taxon>Enterobacterales</taxon>
        <taxon>Enterobacteriaceae</taxon>
        <taxon>Leclercia</taxon>
    </lineage>
</organism>
<geneLocation type="plasmid" evidence="1">
    <name>p707804-3FII</name>
</geneLocation>
<proteinExistence type="predicted"/>